<dbReference type="Pfam" id="PF26626">
    <property type="entry name" value="DUF8201"/>
    <property type="match status" value="1"/>
</dbReference>
<evidence type="ECO:0000313" key="3">
    <source>
        <dbReference type="EMBL" id="HJA09516.1"/>
    </source>
</evidence>
<reference evidence="3" key="2">
    <citation type="submission" date="2021-04" db="EMBL/GenBank/DDBJ databases">
        <authorList>
            <person name="Gilroy R."/>
        </authorList>
    </citation>
    <scope>NUCLEOTIDE SEQUENCE</scope>
    <source>
        <strain evidence="3">CHK186-16707</strain>
    </source>
</reference>
<dbReference type="InterPro" id="IPR058514">
    <property type="entry name" value="DUF8201"/>
</dbReference>
<feature type="transmembrane region" description="Helical" evidence="1">
    <location>
        <begin position="466"/>
        <end position="483"/>
    </location>
</feature>
<sequence>MLFLYITLLGCLTLLYLWGNAACAAFPLGQPRNPFLVCWFGLFCLGVVLIPVSFCIPLNGATASGLALVGVLGVPRSLREVRVLLAGGNRRAGLIFLAGALLVVLVIAAASAYRDWPVHQYDTDLYHAQVVRWLNSYSLPWGLGNLHSRLAHGSTWLDMAALVDNGPWDGRSAWVMAGLLVCLTGLYLLHELCFSPSIWARAYALFLLPLVLFVPESTRPNLYYDTASLNLHCIVILEALYLWLQSSSERPSTDGASLLIALAALSFMIKPLTQITVIAASLFVLWWLKTRRMLAWRAVIRVWWLPAVAAVLWVGRNLVVSGWPLFPVPLCPFPFDWTMSFEAVRENYIAVRGYARMWGEYEAAMRHGITYWFPAWWDHQWGKDSFRALFLLPLALGVGGWAWALRRRRETGMILLLIWQSATLAGWFVMAPDPRFGFGFAWSFGAAGVALALRGQAWGPRVVGRWALWGCVVVAVLLGVRLGRDLAKAPHAWLLPGVIPPRPVAEHILEGGGRPFAVHVPVEGDRCGNAELPCTNAVPDNLCLRSGMMKDGFRLCPMP</sequence>
<feature type="transmembrane region" description="Helical" evidence="1">
    <location>
        <begin position="411"/>
        <end position="429"/>
    </location>
</feature>
<dbReference type="NCBIfam" id="NF047510">
    <property type="entry name" value="LIC_10190_fam"/>
    <property type="match status" value="1"/>
</dbReference>
<keyword evidence="1" id="KW-0472">Membrane</keyword>
<evidence type="ECO:0000256" key="1">
    <source>
        <dbReference type="SAM" id="Phobius"/>
    </source>
</evidence>
<proteinExistence type="predicted"/>
<feature type="transmembrane region" description="Helical" evidence="1">
    <location>
        <begin position="39"/>
        <end position="72"/>
    </location>
</feature>
<accession>A0A9D2HG31</accession>
<feature type="transmembrane region" description="Helical" evidence="1">
    <location>
        <begin position="93"/>
        <end position="113"/>
    </location>
</feature>
<dbReference type="Proteomes" id="UP000824225">
    <property type="component" value="Unassembled WGS sequence"/>
</dbReference>
<feature type="transmembrane region" description="Helical" evidence="1">
    <location>
        <begin position="172"/>
        <end position="189"/>
    </location>
</feature>
<dbReference type="InterPro" id="IPR058065">
    <property type="entry name" value="LIC_10190-like"/>
</dbReference>
<name>A0A9D2HG31_9BACT</name>
<comment type="caution">
    <text evidence="3">The sequence shown here is derived from an EMBL/GenBank/DDBJ whole genome shotgun (WGS) entry which is preliminary data.</text>
</comment>
<evidence type="ECO:0000313" key="4">
    <source>
        <dbReference type="Proteomes" id="UP000824225"/>
    </source>
</evidence>
<feature type="transmembrane region" description="Helical" evidence="1">
    <location>
        <begin position="256"/>
        <end position="288"/>
    </location>
</feature>
<protein>
    <recommendedName>
        <fullName evidence="2">DUF8201 domain-containing protein</fullName>
    </recommendedName>
</protein>
<gene>
    <name evidence="3" type="ORF">H9962_10085</name>
</gene>
<feature type="transmembrane region" description="Helical" evidence="1">
    <location>
        <begin position="386"/>
        <end position="405"/>
    </location>
</feature>
<feature type="transmembrane region" description="Helical" evidence="1">
    <location>
        <begin position="436"/>
        <end position="454"/>
    </location>
</feature>
<reference evidence="3" key="1">
    <citation type="journal article" date="2021" name="PeerJ">
        <title>Extensive microbial diversity within the chicken gut microbiome revealed by metagenomics and culture.</title>
        <authorList>
            <person name="Gilroy R."/>
            <person name="Ravi A."/>
            <person name="Getino M."/>
            <person name="Pursley I."/>
            <person name="Horton D.L."/>
            <person name="Alikhan N.F."/>
            <person name="Baker D."/>
            <person name="Gharbi K."/>
            <person name="Hall N."/>
            <person name="Watson M."/>
            <person name="Adriaenssens E.M."/>
            <person name="Foster-Nyarko E."/>
            <person name="Jarju S."/>
            <person name="Secka A."/>
            <person name="Antonio M."/>
            <person name="Oren A."/>
            <person name="Chaudhuri R.R."/>
            <person name="La Ragione R."/>
            <person name="Hildebrand F."/>
            <person name="Pallen M.J."/>
        </authorList>
    </citation>
    <scope>NUCLEOTIDE SEQUENCE</scope>
    <source>
        <strain evidence="3">CHK186-16707</strain>
    </source>
</reference>
<dbReference type="AlphaFoldDB" id="A0A9D2HG31"/>
<feature type="transmembrane region" description="Helical" evidence="1">
    <location>
        <begin position="294"/>
        <end position="315"/>
    </location>
</feature>
<evidence type="ECO:0000259" key="2">
    <source>
        <dbReference type="Pfam" id="PF26626"/>
    </source>
</evidence>
<keyword evidence="1" id="KW-1133">Transmembrane helix</keyword>
<dbReference type="EMBL" id="DXAN01000032">
    <property type="protein sequence ID" value="HJA09516.1"/>
    <property type="molecule type" value="Genomic_DNA"/>
</dbReference>
<organism evidence="3 4">
    <name type="scientific">Candidatus Mailhella merdigallinarum</name>
    <dbReference type="NCBI Taxonomy" id="2838658"/>
    <lineage>
        <taxon>Bacteria</taxon>
        <taxon>Pseudomonadati</taxon>
        <taxon>Thermodesulfobacteriota</taxon>
        <taxon>Desulfovibrionia</taxon>
        <taxon>Desulfovibrionales</taxon>
        <taxon>Desulfovibrionaceae</taxon>
        <taxon>Mailhella</taxon>
    </lineage>
</organism>
<keyword evidence="1" id="KW-0812">Transmembrane</keyword>
<feature type="transmembrane region" description="Helical" evidence="1">
    <location>
        <begin position="198"/>
        <end position="215"/>
    </location>
</feature>
<feature type="domain" description="DUF8201" evidence="2">
    <location>
        <begin position="1"/>
        <end position="441"/>
    </location>
</feature>